<evidence type="ECO:0000313" key="1">
    <source>
        <dbReference type="EMBL" id="CAE8627767.1"/>
    </source>
</evidence>
<evidence type="ECO:0000313" key="2">
    <source>
        <dbReference type="Proteomes" id="UP000654075"/>
    </source>
</evidence>
<gene>
    <name evidence="1" type="ORF">PGLA1383_LOCUS44485</name>
</gene>
<accession>A0A813GL52</accession>
<protein>
    <recommendedName>
        <fullName evidence="3">Protein kinase domain-containing protein</fullName>
    </recommendedName>
</protein>
<dbReference type="SUPFAM" id="SSF56112">
    <property type="entry name" value="Protein kinase-like (PK-like)"/>
    <property type="match status" value="1"/>
</dbReference>
<comment type="caution">
    <text evidence="1">The sequence shown here is derived from an EMBL/GenBank/DDBJ whole genome shotgun (WGS) entry which is preliminary data.</text>
</comment>
<evidence type="ECO:0008006" key="3">
    <source>
        <dbReference type="Google" id="ProtNLM"/>
    </source>
</evidence>
<dbReference type="InterPro" id="IPR011009">
    <property type="entry name" value="Kinase-like_dom_sf"/>
</dbReference>
<dbReference type="Gene3D" id="1.10.510.10">
    <property type="entry name" value="Transferase(Phosphotransferase) domain 1"/>
    <property type="match status" value="1"/>
</dbReference>
<reference evidence="1" key="1">
    <citation type="submission" date="2021-02" db="EMBL/GenBank/DDBJ databases">
        <authorList>
            <person name="Dougan E. K."/>
            <person name="Rhodes N."/>
            <person name="Thang M."/>
            <person name="Chan C."/>
        </authorList>
    </citation>
    <scope>NUCLEOTIDE SEQUENCE</scope>
</reference>
<organism evidence="1 2">
    <name type="scientific">Polarella glacialis</name>
    <name type="common">Dinoflagellate</name>
    <dbReference type="NCBI Taxonomy" id="89957"/>
    <lineage>
        <taxon>Eukaryota</taxon>
        <taxon>Sar</taxon>
        <taxon>Alveolata</taxon>
        <taxon>Dinophyceae</taxon>
        <taxon>Suessiales</taxon>
        <taxon>Suessiaceae</taxon>
        <taxon>Polarella</taxon>
    </lineage>
</organism>
<keyword evidence="2" id="KW-1185">Reference proteome</keyword>
<dbReference type="EMBL" id="CAJNNV010029263">
    <property type="protein sequence ID" value="CAE8627767.1"/>
    <property type="molecule type" value="Genomic_DNA"/>
</dbReference>
<dbReference type="AlphaFoldDB" id="A0A813GL52"/>
<dbReference type="Proteomes" id="UP000654075">
    <property type="component" value="Unassembled WGS sequence"/>
</dbReference>
<proteinExistence type="predicted"/>
<name>A0A813GL52_POLGL</name>
<sequence length="217" mass="23148">MTGAVAELFITEDNSFVGVAIGRALEINPDSSSHTPFLRLCPTHTGQLQVFDDYEFLAAIGSGAFGRVPPAPRAWPVKSGGLRDIKPDNVLFVDATASSPLKLIDFGLAGFAEQLREAAVEVSVPRSGSLGRLAKILPRAGARRPGFRLTSAALRPFSRWADSILAMKDLFKRSDSCLQVVHCQEADDAACGDCVRASSFPGTCHVESAAEAAPYKE</sequence>